<dbReference type="InterPro" id="IPR038944">
    <property type="entry name" value="OEP7-like"/>
</dbReference>
<evidence type="ECO:0000313" key="3">
    <source>
        <dbReference type="Proteomes" id="UP001603857"/>
    </source>
</evidence>
<organism evidence="2 3">
    <name type="scientific">Flemingia macrophylla</name>
    <dbReference type="NCBI Taxonomy" id="520843"/>
    <lineage>
        <taxon>Eukaryota</taxon>
        <taxon>Viridiplantae</taxon>
        <taxon>Streptophyta</taxon>
        <taxon>Embryophyta</taxon>
        <taxon>Tracheophyta</taxon>
        <taxon>Spermatophyta</taxon>
        <taxon>Magnoliopsida</taxon>
        <taxon>eudicotyledons</taxon>
        <taxon>Gunneridae</taxon>
        <taxon>Pentapetalae</taxon>
        <taxon>rosids</taxon>
        <taxon>fabids</taxon>
        <taxon>Fabales</taxon>
        <taxon>Fabaceae</taxon>
        <taxon>Papilionoideae</taxon>
        <taxon>50 kb inversion clade</taxon>
        <taxon>NPAAA clade</taxon>
        <taxon>indigoferoid/millettioid clade</taxon>
        <taxon>Phaseoleae</taxon>
        <taxon>Flemingia</taxon>
    </lineage>
</organism>
<dbReference type="PANTHER" id="PTHR33982:SF4">
    <property type="entry name" value="TRANSMEMBRANE PROTEIN"/>
    <property type="match status" value="1"/>
</dbReference>
<dbReference type="PANTHER" id="PTHR33982">
    <property type="entry name" value="OUTER ENVELOPE MEMBRANE PROTEIN 7-RELATED"/>
    <property type="match status" value="1"/>
</dbReference>
<gene>
    <name evidence="2" type="ORF">Fmac_009193</name>
</gene>
<proteinExistence type="predicted"/>
<name>A0ABD1N0Q2_9FABA</name>
<comment type="caution">
    <text evidence="2">The sequence shown here is derived from an EMBL/GenBank/DDBJ whole genome shotgun (WGS) entry which is preliminary data.</text>
</comment>
<keyword evidence="1" id="KW-1133">Transmembrane helix</keyword>
<feature type="transmembrane region" description="Helical" evidence="1">
    <location>
        <begin position="12"/>
        <end position="31"/>
    </location>
</feature>
<dbReference type="EMBL" id="JBGMDY010000003">
    <property type="protein sequence ID" value="KAL2341253.1"/>
    <property type="molecule type" value="Genomic_DNA"/>
</dbReference>
<dbReference type="AlphaFoldDB" id="A0ABD1N0Q2"/>
<keyword evidence="1" id="KW-0472">Membrane</keyword>
<sequence>MVRKARSDMKMNAIRSGIVVVGALAFGYLSLQIGFKPYLEKAQEQSHQSLSSSAFPENPSLKVTVVKAKELGRFCLDESSSSSSSLKSSNKFVKFLVKLSLEEEVARAAAK</sequence>
<evidence type="ECO:0000256" key="1">
    <source>
        <dbReference type="SAM" id="Phobius"/>
    </source>
</evidence>
<accession>A0ABD1N0Q2</accession>
<evidence type="ECO:0000313" key="2">
    <source>
        <dbReference type="EMBL" id="KAL2341253.1"/>
    </source>
</evidence>
<dbReference type="Proteomes" id="UP001603857">
    <property type="component" value="Unassembled WGS sequence"/>
</dbReference>
<keyword evidence="3" id="KW-1185">Reference proteome</keyword>
<reference evidence="2 3" key="1">
    <citation type="submission" date="2024-08" db="EMBL/GenBank/DDBJ databases">
        <title>Insights into the chromosomal genome structure of Flemingia macrophylla.</title>
        <authorList>
            <person name="Ding Y."/>
            <person name="Zhao Y."/>
            <person name="Bi W."/>
            <person name="Wu M."/>
            <person name="Zhao G."/>
            <person name="Gong Y."/>
            <person name="Li W."/>
            <person name="Zhang P."/>
        </authorList>
    </citation>
    <scope>NUCLEOTIDE SEQUENCE [LARGE SCALE GENOMIC DNA]</scope>
    <source>
        <strain evidence="2">DYQJB</strain>
        <tissue evidence="2">Leaf</tissue>
    </source>
</reference>
<protein>
    <submittedName>
        <fullName evidence="2">Uncharacterized protein</fullName>
    </submittedName>
</protein>
<keyword evidence="1" id="KW-0812">Transmembrane</keyword>